<sequence>MGFFSFLGRVLFASLFILSAWQMFNEFGPDGGPAAKELIPKLTLVKKHVSAQLKLKLPDIDVKQVVATAIALKGLGGILFVFGQTFGAYLLLVYLALSTPLLYDFYNYSSSDPKFQGLLCNFLHSVALFGALLFFWGMKNSMSKRQLKKKPATKTTKAA</sequence>
<dbReference type="PANTHER" id="PTHR31474">
    <property type="entry name" value="HR-LIKE LESION-INDUCER"/>
    <property type="match status" value="1"/>
</dbReference>
<dbReference type="AlphaFoldDB" id="A0AAV5HHF1"/>
<evidence type="ECO:0000256" key="1">
    <source>
        <dbReference type="SAM" id="Phobius"/>
    </source>
</evidence>
<keyword evidence="1" id="KW-1133">Transmembrane helix</keyword>
<dbReference type="Proteomes" id="UP001054252">
    <property type="component" value="Unassembled WGS sequence"/>
</dbReference>
<keyword evidence="2" id="KW-0732">Signal</keyword>
<comment type="caution">
    <text evidence="3">The sequence shown here is derived from an EMBL/GenBank/DDBJ whole genome shotgun (WGS) entry which is preliminary data.</text>
</comment>
<feature type="signal peptide" evidence="2">
    <location>
        <begin position="1"/>
        <end position="22"/>
    </location>
</feature>
<evidence type="ECO:0008006" key="5">
    <source>
        <dbReference type="Google" id="ProtNLM"/>
    </source>
</evidence>
<feature type="transmembrane region" description="Helical" evidence="1">
    <location>
        <begin position="78"/>
        <end position="103"/>
    </location>
</feature>
<reference evidence="3 4" key="1">
    <citation type="journal article" date="2021" name="Commun. Biol.">
        <title>The genome of Shorea leprosula (Dipterocarpaceae) highlights the ecological relevance of drought in aseasonal tropical rainforests.</title>
        <authorList>
            <person name="Ng K.K.S."/>
            <person name="Kobayashi M.J."/>
            <person name="Fawcett J.A."/>
            <person name="Hatakeyama M."/>
            <person name="Paape T."/>
            <person name="Ng C.H."/>
            <person name="Ang C.C."/>
            <person name="Tnah L.H."/>
            <person name="Lee C.T."/>
            <person name="Nishiyama T."/>
            <person name="Sese J."/>
            <person name="O'Brien M.J."/>
            <person name="Copetti D."/>
            <person name="Mohd Noor M.I."/>
            <person name="Ong R.C."/>
            <person name="Putra M."/>
            <person name="Sireger I.Z."/>
            <person name="Indrioko S."/>
            <person name="Kosugi Y."/>
            <person name="Izuno A."/>
            <person name="Isagi Y."/>
            <person name="Lee S.L."/>
            <person name="Shimizu K.K."/>
        </authorList>
    </citation>
    <scope>NUCLEOTIDE SEQUENCE [LARGE SCALE GENOMIC DNA]</scope>
    <source>
        <strain evidence="3">214</strain>
    </source>
</reference>
<evidence type="ECO:0000313" key="3">
    <source>
        <dbReference type="EMBL" id="GKU85786.1"/>
    </source>
</evidence>
<evidence type="ECO:0000313" key="4">
    <source>
        <dbReference type="Proteomes" id="UP001054252"/>
    </source>
</evidence>
<dbReference type="InterPro" id="IPR008637">
    <property type="entry name" value="HR_lesion"/>
</dbReference>
<dbReference type="PANTHER" id="PTHR31474:SF4">
    <property type="entry name" value="NICOTIANA LESION-INDUCING LIKE"/>
    <property type="match status" value="1"/>
</dbReference>
<dbReference type="EMBL" id="BPVZ01000001">
    <property type="protein sequence ID" value="GKU85786.1"/>
    <property type="molecule type" value="Genomic_DNA"/>
</dbReference>
<organism evidence="3 4">
    <name type="scientific">Rubroshorea leprosula</name>
    <dbReference type="NCBI Taxonomy" id="152421"/>
    <lineage>
        <taxon>Eukaryota</taxon>
        <taxon>Viridiplantae</taxon>
        <taxon>Streptophyta</taxon>
        <taxon>Embryophyta</taxon>
        <taxon>Tracheophyta</taxon>
        <taxon>Spermatophyta</taxon>
        <taxon>Magnoliopsida</taxon>
        <taxon>eudicotyledons</taxon>
        <taxon>Gunneridae</taxon>
        <taxon>Pentapetalae</taxon>
        <taxon>rosids</taxon>
        <taxon>malvids</taxon>
        <taxon>Malvales</taxon>
        <taxon>Dipterocarpaceae</taxon>
        <taxon>Rubroshorea</taxon>
    </lineage>
</organism>
<proteinExistence type="predicted"/>
<gene>
    <name evidence="3" type="ORF">SLEP1_g409</name>
</gene>
<dbReference type="Pfam" id="PF05514">
    <property type="entry name" value="HR_lesion"/>
    <property type="match status" value="1"/>
</dbReference>
<feature type="chain" id="PRO_5043977672" description="HR-like lesion-inducer" evidence="2">
    <location>
        <begin position="23"/>
        <end position="159"/>
    </location>
</feature>
<protein>
    <recommendedName>
        <fullName evidence="5">HR-like lesion-inducer</fullName>
    </recommendedName>
</protein>
<keyword evidence="1" id="KW-0472">Membrane</keyword>
<evidence type="ECO:0000256" key="2">
    <source>
        <dbReference type="SAM" id="SignalP"/>
    </source>
</evidence>
<keyword evidence="4" id="KW-1185">Reference proteome</keyword>
<feature type="transmembrane region" description="Helical" evidence="1">
    <location>
        <begin position="115"/>
        <end position="138"/>
    </location>
</feature>
<keyword evidence="1" id="KW-0812">Transmembrane</keyword>
<accession>A0AAV5HHF1</accession>
<name>A0AAV5HHF1_9ROSI</name>